<dbReference type="Gene3D" id="3.90.320.10">
    <property type="match status" value="1"/>
</dbReference>
<keyword evidence="7 13" id="KW-0378">Hydrolase</keyword>
<evidence type="ECO:0000256" key="11">
    <source>
        <dbReference type="ARBA" id="ARBA00023118"/>
    </source>
</evidence>
<evidence type="ECO:0000256" key="5">
    <source>
        <dbReference type="ARBA" id="ARBA00022722"/>
    </source>
</evidence>
<feature type="domain" description="DUF83" evidence="14">
    <location>
        <begin position="77"/>
        <end position="174"/>
    </location>
</feature>
<dbReference type="InterPro" id="IPR022765">
    <property type="entry name" value="Dna2/Cas4_DUF83"/>
</dbReference>
<evidence type="ECO:0000256" key="8">
    <source>
        <dbReference type="ARBA" id="ARBA00022839"/>
    </source>
</evidence>
<dbReference type="Pfam" id="PF01930">
    <property type="entry name" value="Cas_Cas4"/>
    <property type="match status" value="1"/>
</dbReference>
<evidence type="ECO:0000259" key="14">
    <source>
        <dbReference type="Pfam" id="PF01930"/>
    </source>
</evidence>
<dbReference type="NCBIfam" id="TIGR00372">
    <property type="entry name" value="cas4"/>
    <property type="match status" value="1"/>
</dbReference>
<keyword evidence="11 13" id="KW-0051">Antiviral defense</keyword>
<keyword evidence="10 13" id="KW-0411">Iron-sulfur</keyword>
<dbReference type="Proteomes" id="UP001141422">
    <property type="component" value="Unassembled WGS sequence"/>
</dbReference>
<gene>
    <name evidence="15" type="primary">cas4</name>
    <name evidence="15" type="ORF">O0S10_02510</name>
</gene>
<evidence type="ECO:0000256" key="13">
    <source>
        <dbReference type="RuleBase" id="RU365022"/>
    </source>
</evidence>
<dbReference type="PANTHER" id="PTHR36531">
    <property type="entry name" value="CRISPR-ASSOCIATED EXONUCLEASE CAS4"/>
    <property type="match status" value="1"/>
</dbReference>
<dbReference type="InterPro" id="IPR051827">
    <property type="entry name" value="Cas4_exonuclease"/>
</dbReference>
<dbReference type="InterPro" id="IPR013343">
    <property type="entry name" value="CRISPR-assoc_prot_Cas4"/>
</dbReference>
<proteinExistence type="inferred from homology"/>
<evidence type="ECO:0000256" key="2">
    <source>
        <dbReference type="ARBA" id="ARBA00009189"/>
    </source>
</evidence>
<sequence length="194" mass="21974">MVHIEQLWEENTLTFSGKLLHKNADDPAYVELRGDTLITRAVPVVSHRLKVYGVADVVEYHRNSDGISLVNRAGTWQPVPVEYKSGKKNMFHADEVQLCCQAMCLEEMLQTEISAGCLYYGKNRRRVEVVFDEELRERVVCLLDEMYVLLTSGITPPATPGSYCVSCSLVHLCMPDMSVRRKSVESYLNTALRS</sequence>
<dbReference type="PANTHER" id="PTHR36531:SF6">
    <property type="entry name" value="DNA REPLICATION ATP-DEPENDENT HELICASE_NUCLEASE DNA2"/>
    <property type="match status" value="1"/>
</dbReference>
<comment type="function">
    <text evidence="13">CRISPR (clustered regularly interspaced short palindromic repeat) is an adaptive immune system that provides protection against mobile genetic elements (viruses, transposable elements and conjugative plasmids). CRISPR clusters contain sequences complementary to antecedent mobile elements and target invading nucleic acids. CRISPR clusters are transcribed and processed into CRISPR RNA (crRNA).</text>
</comment>
<name>A0ABT4IEU3_9EURY</name>
<dbReference type="EMBL" id="JAPTGB010000004">
    <property type="protein sequence ID" value="MCZ0860101.1"/>
    <property type="molecule type" value="Genomic_DNA"/>
</dbReference>
<evidence type="ECO:0000256" key="6">
    <source>
        <dbReference type="ARBA" id="ARBA00022723"/>
    </source>
</evidence>
<keyword evidence="12 13" id="KW-0464">Manganese</keyword>
<evidence type="ECO:0000256" key="7">
    <source>
        <dbReference type="ARBA" id="ARBA00022801"/>
    </source>
</evidence>
<comment type="cofactor">
    <cofactor evidence="13">
        <name>iron-sulfur cluster</name>
        <dbReference type="ChEBI" id="CHEBI:30408"/>
    </cofactor>
</comment>
<dbReference type="EC" id="3.1.12.1" evidence="3 13"/>
<comment type="cofactor">
    <cofactor evidence="13">
        <name>Mg(2+)</name>
        <dbReference type="ChEBI" id="CHEBI:18420"/>
    </cofactor>
    <cofactor evidence="13">
        <name>Mn(2+)</name>
        <dbReference type="ChEBI" id="CHEBI:29035"/>
    </cofactor>
    <text evidence="13">Mg(2+) or Mn(2+) required for ssDNA cleavage activity.</text>
</comment>
<keyword evidence="9 13" id="KW-0408">Iron</keyword>
<keyword evidence="6 13" id="KW-0479">Metal-binding</keyword>
<dbReference type="InterPro" id="IPR011604">
    <property type="entry name" value="PDDEXK-like_dom_sf"/>
</dbReference>
<protein>
    <recommendedName>
        <fullName evidence="4 13">CRISPR-associated exonuclease Cas4</fullName>
        <ecNumber evidence="3 13">3.1.12.1</ecNumber>
    </recommendedName>
</protein>
<comment type="cofactor">
    <cofactor evidence="1">
        <name>[4Fe-4S] cluster</name>
        <dbReference type="ChEBI" id="CHEBI:49883"/>
    </cofactor>
</comment>
<evidence type="ECO:0000256" key="4">
    <source>
        <dbReference type="ARBA" id="ARBA00020049"/>
    </source>
</evidence>
<comment type="similarity">
    <text evidence="2 13">Belongs to the CRISPR-associated exonuclease Cas4 family.</text>
</comment>
<evidence type="ECO:0000313" key="16">
    <source>
        <dbReference type="Proteomes" id="UP001141422"/>
    </source>
</evidence>
<evidence type="ECO:0000256" key="1">
    <source>
        <dbReference type="ARBA" id="ARBA00001966"/>
    </source>
</evidence>
<keyword evidence="8 13" id="KW-0269">Exonuclease</keyword>
<reference evidence="15" key="1">
    <citation type="submission" date="2022-12" db="EMBL/GenBank/DDBJ databases">
        <title>Isolation and characterisation of novel Methanocorpusculum spp. from native Australian herbivores indicates the genus is ancestrally host-associated.</title>
        <authorList>
            <person name="Volmer J.G."/>
            <person name="Soo R.M."/>
            <person name="Evans P.N."/>
            <person name="Hoedt E.C."/>
            <person name="Astorga Alsina A.L."/>
            <person name="Woodcroft B.J."/>
            <person name="Tyson G.W."/>
            <person name="Hugenholtz P."/>
            <person name="Morrison M."/>
        </authorList>
    </citation>
    <scope>NUCLEOTIDE SEQUENCE</scope>
    <source>
        <strain evidence="15">MG</strain>
    </source>
</reference>
<evidence type="ECO:0000256" key="9">
    <source>
        <dbReference type="ARBA" id="ARBA00023004"/>
    </source>
</evidence>
<evidence type="ECO:0000256" key="10">
    <source>
        <dbReference type="ARBA" id="ARBA00023014"/>
    </source>
</evidence>
<evidence type="ECO:0000256" key="3">
    <source>
        <dbReference type="ARBA" id="ARBA00012768"/>
    </source>
</evidence>
<comment type="caution">
    <text evidence="15">The sequence shown here is derived from an EMBL/GenBank/DDBJ whole genome shotgun (WGS) entry which is preliminary data.</text>
</comment>
<organism evidence="15 16">
    <name type="scientific">Methanocorpusculum petauri</name>
    <dbReference type="NCBI Taxonomy" id="3002863"/>
    <lineage>
        <taxon>Archaea</taxon>
        <taxon>Methanobacteriati</taxon>
        <taxon>Methanobacteriota</taxon>
        <taxon>Stenosarchaea group</taxon>
        <taxon>Methanomicrobia</taxon>
        <taxon>Methanomicrobiales</taxon>
        <taxon>Methanocorpusculaceae</taxon>
        <taxon>Methanocorpusculum</taxon>
    </lineage>
</organism>
<evidence type="ECO:0000256" key="12">
    <source>
        <dbReference type="ARBA" id="ARBA00023211"/>
    </source>
</evidence>
<keyword evidence="16" id="KW-1185">Reference proteome</keyword>
<accession>A0ABT4IEU3</accession>
<keyword evidence="5 13" id="KW-0540">Nuclease</keyword>
<evidence type="ECO:0000313" key="15">
    <source>
        <dbReference type="EMBL" id="MCZ0860101.1"/>
    </source>
</evidence>